<evidence type="ECO:0000313" key="3">
    <source>
        <dbReference type="Proteomes" id="UP000075683"/>
    </source>
</evidence>
<dbReference type="EMBL" id="LQYT01000130">
    <property type="protein sequence ID" value="KYD09446.1"/>
    <property type="molecule type" value="Genomic_DNA"/>
</dbReference>
<organism evidence="2 3">
    <name type="scientific">Caldibacillus debilis</name>
    <dbReference type="NCBI Taxonomy" id="301148"/>
    <lineage>
        <taxon>Bacteria</taxon>
        <taxon>Bacillati</taxon>
        <taxon>Bacillota</taxon>
        <taxon>Bacilli</taxon>
        <taxon>Bacillales</taxon>
        <taxon>Bacillaceae</taxon>
        <taxon>Caldibacillus</taxon>
    </lineage>
</organism>
<dbReference type="AlphaFoldDB" id="A0A150LBV1"/>
<dbReference type="STRING" id="301148.B4135_3770"/>
<accession>A0A150LBV1</accession>
<proteinExistence type="predicted"/>
<reference evidence="2 3" key="1">
    <citation type="submission" date="2016-01" db="EMBL/GenBank/DDBJ databases">
        <title>Draft Genome Sequences of Seven Thermophilic Sporeformers Isolated from Foods.</title>
        <authorList>
            <person name="Berendsen E.M."/>
            <person name="Wells-Bennik M.H."/>
            <person name="Krawcyk A.O."/>
            <person name="De Jong A."/>
            <person name="Holsappel S."/>
            <person name="Eijlander R.T."/>
            <person name="Kuipers O.P."/>
        </authorList>
    </citation>
    <scope>NUCLEOTIDE SEQUENCE [LARGE SCALE GENOMIC DNA]</scope>
    <source>
        <strain evidence="2 3">B4135</strain>
    </source>
</reference>
<evidence type="ECO:0000256" key="1">
    <source>
        <dbReference type="SAM" id="MobiDB-lite"/>
    </source>
</evidence>
<name>A0A150LBV1_9BACI</name>
<feature type="region of interest" description="Disordered" evidence="1">
    <location>
        <begin position="1"/>
        <end position="35"/>
    </location>
</feature>
<evidence type="ECO:0000313" key="2">
    <source>
        <dbReference type="EMBL" id="KYD09446.1"/>
    </source>
</evidence>
<dbReference type="Proteomes" id="UP000075683">
    <property type="component" value="Unassembled WGS sequence"/>
</dbReference>
<comment type="caution">
    <text evidence="2">The sequence shown here is derived from an EMBL/GenBank/DDBJ whole genome shotgun (WGS) entry which is preliminary data.</text>
</comment>
<gene>
    <name evidence="2" type="ORF">B4135_3770</name>
</gene>
<protein>
    <submittedName>
        <fullName evidence="2">Uncharacterized protein</fullName>
    </submittedName>
</protein>
<sequence>MTSRHPEPESGTAVFRLFPSSAGASGGRGRRMDGDEGFDPEAFVIGFGRGWFARRRKFRPGSPAVRTGFRRGRDRFFFAKETRPLIRNGRRAKEAAPAFRPVVPFLFSIDSQGILADI</sequence>